<protein>
    <submittedName>
        <fullName evidence="2">Uncharacterized protein</fullName>
    </submittedName>
</protein>
<reference evidence="2 3" key="1">
    <citation type="journal article" date="2014" name="Int. J. Syst. Evol. Microbiol.">
        <title>Complete genome sequence of Corynebacterium casei LMG S-19264T (=DSM 44701T), isolated from a smear-ripened cheese.</title>
        <authorList>
            <consortium name="US DOE Joint Genome Institute (JGI-PGF)"/>
            <person name="Walter F."/>
            <person name="Albersmeier A."/>
            <person name="Kalinowski J."/>
            <person name="Ruckert C."/>
        </authorList>
    </citation>
    <scope>NUCLEOTIDE SEQUENCE [LARGE SCALE GENOMIC DNA]</scope>
    <source>
        <strain evidence="2 3">KCTC 12866</strain>
    </source>
</reference>
<organism evidence="2 3">
    <name type="scientific">Persicitalea jodogahamensis</name>
    <dbReference type="NCBI Taxonomy" id="402147"/>
    <lineage>
        <taxon>Bacteria</taxon>
        <taxon>Pseudomonadati</taxon>
        <taxon>Bacteroidota</taxon>
        <taxon>Cytophagia</taxon>
        <taxon>Cytophagales</taxon>
        <taxon>Spirosomataceae</taxon>
        <taxon>Persicitalea</taxon>
    </lineage>
</organism>
<evidence type="ECO:0000313" key="2">
    <source>
        <dbReference type="EMBL" id="GHB63060.1"/>
    </source>
</evidence>
<keyword evidence="3" id="KW-1185">Reference proteome</keyword>
<feature type="chain" id="PRO_5035149090" evidence="1">
    <location>
        <begin position="23"/>
        <end position="136"/>
    </location>
</feature>
<dbReference type="RefSeq" id="WP_189563796.1">
    <property type="nucleotide sequence ID" value="NZ_BMXF01000001.1"/>
</dbReference>
<evidence type="ECO:0000313" key="3">
    <source>
        <dbReference type="Proteomes" id="UP000598271"/>
    </source>
</evidence>
<accession>A0A8J3D2T7</accession>
<dbReference type="AlphaFoldDB" id="A0A8J3D2T7"/>
<dbReference type="Proteomes" id="UP000598271">
    <property type="component" value="Unassembled WGS sequence"/>
</dbReference>
<sequence length="136" mass="14984">MKKRIKIPLLLCLCALGSLGLAQESGQQCAAAFLGTGMIVDEYSPRGKCTLPPNTEGQLSVHVVELSADRARSLGKIAFKVAIRRAETNTLTMYSNQNYQEIDLSRILARCHTGDRIVLLTVNDRYSLPHNEIAIQ</sequence>
<name>A0A8J3D2T7_9BACT</name>
<evidence type="ECO:0000256" key="1">
    <source>
        <dbReference type="SAM" id="SignalP"/>
    </source>
</evidence>
<keyword evidence="1" id="KW-0732">Signal</keyword>
<dbReference type="EMBL" id="BMXF01000001">
    <property type="protein sequence ID" value="GHB63060.1"/>
    <property type="molecule type" value="Genomic_DNA"/>
</dbReference>
<proteinExistence type="predicted"/>
<comment type="caution">
    <text evidence="2">The sequence shown here is derived from an EMBL/GenBank/DDBJ whole genome shotgun (WGS) entry which is preliminary data.</text>
</comment>
<gene>
    <name evidence="2" type="ORF">GCM10007390_16120</name>
</gene>
<feature type="signal peptide" evidence="1">
    <location>
        <begin position="1"/>
        <end position="22"/>
    </location>
</feature>